<evidence type="ECO:0000256" key="3">
    <source>
        <dbReference type="ARBA" id="ARBA00012417"/>
    </source>
</evidence>
<gene>
    <name evidence="25" type="primary">polX</name>
    <name evidence="25" type="ORF">ENX16_00110</name>
</gene>
<dbReference type="InterPro" id="IPR022311">
    <property type="entry name" value="PolX-like"/>
</dbReference>
<comment type="catalytic activity">
    <reaction evidence="21">
        <text>DNA(n) + a 2'-deoxyribonucleoside 5'-triphosphate = DNA(n+1) + diphosphate</text>
        <dbReference type="Rhea" id="RHEA:22508"/>
        <dbReference type="Rhea" id="RHEA-COMP:17339"/>
        <dbReference type="Rhea" id="RHEA-COMP:17340"/>
        <dbReference type="ChEBI" id="CHEBI:33019"/>
        <dbReference type="ChEBI" id="CHEBI:61560"/>
        <dbReference type="ChEBI" id="CHEBI:173112"/>
        <dbReference type="EC" id="2.7.7.7"/>
    </reaction>
</comment>
<dbReference type="InterPro" id="IPR016195">
    <property type="entry name" value="Pol/histidinol_Pase-like"/>
</dbReference>
<dbReference type="EMBL" id="DTMZ01000002">
    <property type="protein sequence ID" value="HGD12480.1"/>
    <property type="molecule type" value="Genomic_DNA"/>
</dbReference>
<dbReference type="GO" id="GO:0003887">
    <property type="term" value="F:DNA-directed DNA polymerase activity"/>
    <property type="evidence" value="ECO:0007669"/>
    <property type="project" value="UniProtKB-KW"/>
</dbReference>
<keyword evidence="14" id="KW-0915">Sodium</keyword>
<comment type="subcellular location">
    <subcellularLocation>
        <location evidence="2">Cytoplasm</location>
    </subcellularLocation>
</comment>
<evidence type="ECO:0000256" key="17">
    <source>
        <dbReference type="ARBA" id="ARBA00035726"/>
    </source>
</evidence>
<keyword evidence="11" id="KW-0227">DNA damage</keyword>
<organism evidence="25">
    <name type="scientific">candidate division WOR-3 bacterium</name>
    <dbReference type="NCBI Taxonomy" id="2052148"/>
    <lineage>
        <taxon>Bacteria</taxon>
        <taxon>Bacteria division WOR-3</taxon>
    </lineage>
</organism>
<evidence type="ECO:0000256" key="12">
    <source>
        <dbReference type="ARBA" id="ARBA00022843"/>
    </source>
</evidence>
<keyword evidence="9" id="KW-0548">Nucleotidyltransferase</keyword>
<feature type="domain" description="DNA-directed DNA polymerase X" evidence="24">
    <location>
        <begin position="1"/>
        <end position="316"/>
    </location>
</feature>
<dbReference type="Gene3D" id="3.30.460.10">
    <property type="entry name" value="Beta Polymerase, domain 2"/>
    <property type="match status" value="1"/>
</dbReference>
<accession>A0A7V3PS88</accession>
<feature type="domain" description="Helix-hairpin-helix DNA-binding motif class 1" evidence="22">
    <location>
        <begin position="51"/>
        <end position="70"/>
    </location>
</feature>
<feature type="domain" description="Helix-hairpin-helix DNA-binding motif class 1" evidence="22">
    <location>
        <begin position="126"/>
        <end position="145"/>
    </location>
</feature>
<comment type="cofactor">
    <cofactor evidence="1">
        <name>Mg(2+)</name>
        <dbReference type="ChEBI" id="CHEBI:18420"/>
    </cofactor>
</comment>
<dbReference type="SUPFAM" id="SSF81301">
    <property type="entry name" value="Nucleotidyltransferase"/>
    <property type="match status" value="1"/>
</dbReference>
<dbReference type="PANTHER" id="PTHR36928:SF1">
    <property type="entry name" value="PHOSPHATASE YCDX-RELATED"/>
    <property type="match status" value="1"/>
</dbReference>
<evidence type="ECO:0000256" key="18">
    <source>
        <dbReference type="ARBA" id="ARBA00044632"/>
    </source>
</evidence>
<keyword evidence="8" id="KW-0808">Transferase</keyword>
<evidence type="ECO:0000256" key="2">
    <source>
        <dbReference type="ARBA" id="ARBA00004496"/>
    </source>
</evidence>
<name>A0A7V3PS88_UNCW3</name>
<evidence type="ECO:0000259" key="23">
    <source>
        <dbReference type="SMART" id="SM00481"/>
    </source>
</evidence>
<evidence type="ECO:0000256" key="16">
    <source>
        <dbReference type="ARBA" id="ARBA00035717"/>
    </source>
</evidence>
<dbReference type="GO" id="GO:0004527">
    <property type="term" value="F:exonuclease activity"/>
    <property type="evidence" value="ECO:0007669"/>
    <property type="project" value="UniProtKB-KW"/>
</dbReference>
<dbReference type="GO" id="GO:0042578">
    <property type="term" value="F:phosphoric ester hydrolase activity"/>
    <property type="evidence" value="ECO:0007669"/>
    <property type="project" value="TreeGrafter"/>
</dbReference>
<comment type="function">
    <text evidence="20">Repair polymerase that plays a key role in base-excision repair. During this process, the damaged base is excised by specific DNA glycosylases, the DNA backbone is nicked at the abasic site by an apurinic/apyrimidic (AP) endonuclease, and POLB removes 5'-deoxyribose-phosphate from the preincised AP site acting as a 5'-deoxyribose-phosphate lyase (5'-dRP lyase); through its DNA polymerase activity, it adds one nucleotide to the 3' end of the arising single-nucleotide gap. Conducts 'gap-filling' DNA synthesis in a stepwise distributive fashion rather than in a processive fashion as for other DNA polymerases. It is also able to cleave sugar-phosphate bonds 3' to an intact AP site, acting as an AP lyase.</text>
</comment>
<feature type="domain" description="Polymerase/histidinol phosphatase N-terminal" evidence="23">
    <location>
        <begin position="340"/>
        <end position="419"/>
    </location>
</feature>
<dbReference type="GO" id="GO:0006281">
    <property type="term" value="P:DNA repair"/>
    <property type="evidence" value="ECO:0007669"/>
    <property type="project" value="UniProtKB-KW"/>
</dbReference>
<keyword evidence="12" id="KW-0832">Ubl conjugation</keyword>
<dbReference type="InterPro" id="IPR037160">
    <property type="entry name" value="DNA_Pol_thumb_sf"/>
</dbReference>
<dbReference type="GO" id="GO:0005829">
    <property type="term" value="C:cytosol"/>
    <property type="evidence" value="ECO:0007669"/>
    <property type="project" value="TreeGrafter"/>
</dbReference>
<evidence type="ECO:0000259" key="24">
    <source>
        <dbReference type="SMART" id="SM00483"/>
    </source>
</evidence>
<evidence type="ECO:0000256" key="6">
    <source>
        <dbReference type="ARBA" id="ARBA00022481"/>
    </source>
</evidence>
<keyword evidence="25" id="KW-0540">Nuclease</keyword>
<keyword evidence="7" id="KW-0237">DNA synthesis</keyword>
<keyword evidence="25" id="KW-0269">Exonuclease</keyword>
<dbReference type="Pfam" id="PF14792">
    <property type="entry name" value="DNA_pol_B_palm"/>
    <property type="match status" value="1"/>
</dbReference>
<dbReference type="PANTHER" id="PTHR36928">
    <property type="entry name" value="PHOSPHATASE YCDX-RELATED"/>
    <property type="match status" value="1"/>
</dbReference>
<dbReference type="InterPro" id="IPR028207">
    <property type="entry name" value="DNA_pol_B_palm_palm"/>
</dbReference>
<dbReference type="InterPro" id="IPR043519">
    <property type="entry name" value="NT_sf"/>
</dbReference>
<evidence type="ECO:0000256" key="20">
    <source>
        <dbReference type="ARBA" id="ARBA00045548"/>
    </source>
</evidence>
<dbReference type="CDD" id="cd00141">
    <property type="entry name" value="NT_POLXc"/>
    <property type="match status" value="1"/>
</dbReference>
<evidence type="ECO:0000256" key="1">
    <source>
        <dbReference type="ARBA" id="ARBA00001946"/>
    </source>
</evidence>
<evidence type="ECO:0000256" key="19">
    <source>
        <dbReference type="ARBA" id="ARBA00044678"/>
    </source>
</evidence>
<dbReference type="Pfam" id="PF14716">
    <property type="entry name" value="HHH_8"/>
    <property type="match status" value="1"/>
</dbReference>
<dbReference type="InterPro" id="IPR027421">
    <property type="entry name" value="DNA_pol_lamdba_lyase_dom_sf"/>
</dbReference>
<comment type="catalytic activity">
    <reaction evidence="19">
        <text>a 5'-end 2'-deoxyribose-2'-deoxyribonucleotide-DNA = (2E,4S)-4-hydroxypenten-2-al-5-phosphate + a 5'-end 5'-phospho-2'-deoxyribonucleoside-DNA + H(+)</text>
        <dbReference type="Rhea" id="RHEA:76255"/>
        <dbReference type="Rhea" id="RHEA-COMP:13180"/>
        <dbReference type="Rhea" id="RHEA-COMP:18657"/>
        <dbReference type="ChEBI" id="CHEBI:15378"/>
        <dbReference type="ChEBI" id="CHEBI:136412"/>
        <dbReference type="ChEBI" id="CHEBI:195194"/>
        <dbReference type="ChEBI" id="CHEBI:195195"/>
    </reaction>
</comment>
<evidence type="ECO:0000256" key="11">
    <source>
        <dbReference type="ARBA" id="ARBA00022763"/>
    </source>
</evidence>
<keyword evidence="25" id="KW-0378">Hydrolase</keyword>
<dbReference type="SMART" id="SM00483">
    <property type="entry name" value="POLXc"/>
    <property type="match status" value="1"/>
</dbReference>
<comment type="catalytic activity">
    <reaction evidence="18">
        <text>2'-deoxyribonucleotide-(2'-deoxyribose 5'-phosphate)-2'-deoxyribonucleotide-DNA = a 3'-end 2'-deoxyribonucleotide-(2,3-dehydro-2,3-deoxyribose 5'-phosphate)-DNA + a 5'-end 5'-phospho-2'-deoxyribonucleoside-DNA + H(+)</text>
        <dbReference type="Rhea" id="RHEA:66592"/>
        <dbReference type="Rhea" id="RHEA-COMP:13180"/>
        <dbReference type="Rhea" id="RHEA-COMP:16897"/>
        <dbReference type="Rhea" id="RHEA-COMP:17067"/>
        <dbReference type="ChEBI" id="CHEBI:15378"/>
        <dbReference type="ChEBI" id="CHEBI:136412"/>
        <dbReference type="ChEBI" id="CHEBI:157695"/>
        <dbReference type="ChEBI" id="CHEBI:167181"/>
        <dbReference type="EC" id="4.2.99.18"/>
    </reaction>
</comment>
<dbReference type="InterPro" id="IPR022312">
    <property type="entry name" value="DNA_pol_X"/>
</dbReference>
<dbReference type="PRINTS" id="PR00869">
    <property type="entry name" value="DNAPOLX"/>
</dbReference>
<dbReference type="EC" id="4.2.99.18" evidence="4"/>
<proteinExistence type="predicted"/>
<dbReference type="EC" id="2.7.7.7" evidence="3"/>
<dbReference type="Pfam" id="PF02811">
    <property type="entry name" value="PHP"/>
    <property type="match status" value="1"/>
</dbReference>
<dbReference type="InterPro" id="IPR047967">
    <property type="entry name" value="PolX_PHP"/>
</dbReference>
<dbReference type="AlphaFoldDB" id="A0A7V3PS88"/>
<evidence type="ECO:0000256" key="15">
    <source>
        <dbReference type="ARBA" id="ARBA00023204"/>
    </source>
</evidence>
<dbReference type="SUPFAM" id="SSF47802">
    <property type="entry name" value="DNA polymerase beta, N-terminal domain-like"/>
    <property type="match status" value="1"/>
</dbReference>
<sequence length="575" mass="63672">MKNQELARIFERIADALELKGETGFRVLAYRKAARVLADLAEDVNQLDQENKLETIPGIGTGIAKKIHEYLTTGRMKKLEEATAGIEPGLFALLDIPGVGPKTVKLLSDKLGVKNINDLKRVLADGSAASLPGMGKKKVENIQKGLNNIEHAGERMYLNEAYELAESIVKYLKDDPDVKQVAIAGSLRRGKETIGDIDILTTGKKPASIIHRFVTFPMTKQVVSAGETKATILITSSSGLRQVDLRVVEPTVFGAALQYFTGSKDHNIALRSMAQKIGLKISEYGVFKDDRRIAGRTETEVYQTLGLPFIEPELREDRGEIEAAQEHRLPNLIQLKDIKADLHIHTDASDGTSSLEEIVNAAQDLGYTHIAIAEHSVSAGYAGGLSAEELLRRLDEIDRLNNRIKKLRILKSAEVDITPDGKLDYPDKILARLDLVIASIHQAFNREATQRICFALKHPLVHIVAHPSGRLIGKRPGYDIDLEKVIECAAANHKILEINSYYERLDLNDIWARRAKEAGVLIAINTDAHSVSDLKWMRYGVITARRAWLTRTDVVNSLPLNELLNLLNQITPGRG</sequence>
<dbReference type="SMART" id="SM00481">
    <property type="entry name" value="POLIIIAc"/>
    <property type="match status" value="1"/>
</dbReference>
<dbReference type="Gene3D" id="3.20.20.140">
    <property type="entry name" value="Metal-dependent hydrolases"/>
    <property type="match status" value="1"/>
</dbReference>
<dbReference type="CDD" id="cd07436">
    <property type="entry name" value="PHP_PolX"/>
    <property type="match status" value="1"/>
</dbReference>
<dbReference type="PRINTS" id="PR00870">
    <property type="entry name" value="DNAPOLXBETA"/>
</dbReference>
<dbReference type="InterPro" id="IPR010996">
    <property type="entry name" value="HHH_MUS81"/>
</dbReference>
<evidence type="ECO:0000313" key="25">
    <source>
        <dbReference type="EMBL" id="HGD12480.1"/>
    </source>
</evidence>
<dbReference type="Gene3D" id="3.30.210.10">
    <property type="entry name" value="DNA polymerase, thumb domain"/>
    <property type="match status" value="1"/>
</dbReference>
<evidence type="ECO:0000256" key="8">
    <source>
        <dbReference type="ARBA" id="ARBA00022679"/>
    </source>
</evidence>
<evidence type="ECO:0000256" key="7">
    <source>
        <dbReference type="ARBA" id="ARBA00022634"/>
    </source>
</evidence>
<dbReference type="GO" id="GO:0008270">
    <property type="term" value="F:zinc ion binding"/>
    <property type="evidence" value="ECO:0007669"/>
    <property type="project" value="TreeGrafter"/>
</dbReference>
<dbReference type="Pfam" id="PF14520">
    <property type="entry name" value="HHH_5"/>
    <property type="match status" value="1"/>
</dbReference>
<dbReference type="InterPro" id="IPR003141">
    <property type="entry name" value="Pol/His_phosphatase_N"/>
</dbReference>
<dbReference type="Gene3D" id="1.10.150.20">
    <property type="entry name" value="5' to 3' exonuclease, C-terminal subdomain"/>
    <property type="match status" value="1"/>
</dbReference>
<evidence type="ECO:0000256" key="21">
    <source>
        <dbReference type="ARBA" id="ARBA00049244"/>
    </source>
</evidence>
<dbReference type="SUPFAM" id="SSF89550">
    <property type="entry name" value="PHP domain-like"/>
    <property type="match status" value="1"/>
</dbReference>
<keyword evidence="15" id="KW-0234">DNA repair</keyword>
<evidence type="ECO:0000256" key="4">
    <source>
        <dbReference type="ARBA" id="ARBA00012720"/>
    </source>
</evidence>
<evidence type="ECO:0000256" key="10">
    <source>
        <dbReference type="ARBA" id="ARBA00022705"/>
    </source>
</evidence>
<dbReference type="InterPro" id="IPR002008">
    <property type="entry name" value="DNA_pol_X_beta-like"/>
</dbReference>
<protein>
    <recommendedName>
        <fullName evidence="5">DNA polymerase beta</fullName>
        <ecNumber evidence="3">2.7.7.7</ecNumber>
        <ecNumber evidence="4">4.2.99.18</ecNumber>
    </recommendedName>
    <alternativeName>
        <fullName evidence="16">5'-deoxyribose-phosphate lyase</fullName>
    </alternativeName>
    <alternativeName>
        <fullName evidence="17">AP lyase</fullName>
    </alternativeName>
</protein>
<dbReference type="Pfam" id="PF14791">
    <property type="entry name" value="DNA_pol_B_thumb"/>
    <property type="match status" value="1"/>
</dbReference>
<evidence type="ECO:0000259" key="22">
    <source>
        <dbReference type="SMART" id="SM00278"/>
    </source>
</evidence>
<keyword evidence="10" id="KW-0235">DNA replication</keyword>
<evidence type="ECO:0000256" key="5">
    <source>
        <dbReference type="ARBA" id="ARBA00020020"/>
    </source>
</evidence>
<evidence type="ECO:0000256" key="13">
    <source>
        <dbReference type="ARBA" id="ARBA00022932"/>
    </source>
</evidence>
<keyword evidence="13" id="KW-0239">DNA-directed DNA polymerase</keyword>
<dbReference type="InterPro" id="IPR050243">
    <property type="entry name" value="PHP_phosphatase"/>
</dbReference>
<feature type="domain" description="Helix-hairpin-helix DNA-binding motif class 1" evidence="22">
    <location>
        <begin position="91"/>
        <end position="110"/>
    </location>
</feature>
<dbReference type="SMART" id="SM00278">
    <property type="entry name" value="HhH1"/>
    <property type="match status" value="3"/>
</dbReference>
<dbReference type="InterPro" id="IPR029398">
    <property type="entry name" value="PolB_thumb"/>
</dbReference>
<dbReference type="InterPro" id="IPR003583">
    <property type="entry name" value="Hlx-hairpin-Hlx_DNA-bd_motif"/>
</dbReference>
<keyword evidence="6" id="KW-0488">Methylation</keyword>
<dbReference type="PIRSF" id="PIRSF005047">
    <property type="entry name" value="UCP005047_YshC"/>
    <property type="match status" value="1"/>
</dbReference>
<dbReference type="InterPro" id="IPR004013">
    <property type="entry name" value="PHP_dom"/>
</dbReference>
<dbReference type="NCBIfam" id="NF006375">
    <property type="entry name" value="PRK08609.1"/>
    <property type="match status" value="1"/>
</dbReference>
<evidence type="ECO:0000256" key="14">
    <source>
        <dbReference type="ARBA" id="ARBA00023053"/>
    </source>
</evidence>
<comment type="caution">
    <text evidence="25">The sequence shown here is derived from an EMBL/GenBank/DDBJ whole genome shotgun (WGS) entry which is preliminary data.</text>
</comment>
<dbReference type="GO" id="GO:0003677">
    <property type="term" value="F:DNA binding"/>
    <property type="evidence" value="ECO:0007669"/>
    <property type="project" value="InterPro"/>
</dbReference>
<dbReference type="GO" id="GO:0140078">
    <property type="term" value="F:class I DNA-(apurinic or apyrimidinic site) endonuclease activity"/>
    <property type="evidence" value="ECO:0007669"/>
    <property type="project" value="UniProtKB-EC"/>
</dbReference>
<dbReference type="InterPro" id="IPR002054">
    <property type="entry name" value="DNA-dir_DNA_pol_X"/>
</dbReference>
<evidence type="ECO:0000256" key="9">
    <source>
        <dbReference type="ARBA" id="ARBA00022695"/>
    </source>
</evidence>
<dbReference type="Gene3D" id="1.10.150.110">
    <property type="entry name" value="DNA polymerase beta, N-terminal domain-like"/>
    <property type="match status" value="1"/>
</dbReference>
<reference evidence="25" key="1">
    <citation type="journal article" date="2020" name="mSystems">
        <title>Genome- and Community-Level Interaction Insights into Carbon Utilization and Element Cycling Functions of Hydrothermarchaeota in Hydrothermal Sediment.</title>
        <authorList>
            <person name="Zhou Z."/>
            <person name="Liu Y."/>
            <person name="Xu W."/>
            <person name="Pan J."/>
            <person name="Luo Z.H."/>
            <person name="Li M."/>
        </authorList>
    </citation>
    <scope>NUCLEOTIDE SEQUENCE [LARGE SCALE GENOMIC DNA]</scope>
    <source>
        <strain evidence="25">SpSt-914</strain>
    </source>
</reference>